<name>A0A087CG72_9BIFI</name>
<dbReference type="Proteomes" id="UP000029050">
    <property type="component" value="Unassembled WGS sequence"/>
</dbReference>
<keyword evidence="2" id="KW-1185">Reference proteome</keyword>
<dbReference type="eggNOG" id="ENOG5032F0H">
    <property type="taxonomic scope" value="Bacteria"/>
</dbReference>
<evidence type="ECO:0000313" key="2">
    <source>
        <dbReference type="Proteomes" id="UP000029050"/>
    </source>
</evidence>
<protein>
    <submittedName>
        <fullName evidence="1">Uncharacterized protein</fullName>
    </submittedName>
</protein>
<comment type="caution">
    <text evidence="1">The sequence shown here is derived from an EMBL/GenBank/DDBJ whole genome shotgun (WGS) entry which is preliminary data.</text>
</comment>
<dbReference type="AlphaFoldDB" id="A0A087CG72"/>
<organism evidence="1 2">
    <name type="scientific">Bifidobacterium psychraerophilum</name>
    <dbReference type="NCBI Taxonomy" id="218140"/>
    <lineage>
        <taxon>Bacteria</taxon>
        <taxon>Bacillati</taxon>
        <taxon>Actinomycetota</taxon>
        <taxon>Actinomycetes</taxon>
        <taxon>Bifidobacteriales</taxon>
        <taxon>Bifidobacteriaceae</taxon>
        <taxon>Bifidobacterium</taxon>
    </lineage>
</organism>
<dbReference type="EMBL" id="JGZI01000009">
    <property type="protein sequence ID" value="KFI82272.1"/>
    <property type="molecule type" value="Genomic_DNA"/>
</dbReference>
<gene>
    <name evidence="1" type="ORF">BPSY_1122</name>
</gene>
<dbReference type="STRING" id="218140.BPSY_1122"/>
<accession>A0A087CG72</accession>
<evidence type="ECO:0000313" key="1">
    <source>
        <dbReference type="EMBL" id="KFI82272.1"/>
    </source>
</evidence>
<reference evidence="1 2" key="1">
    <citation type="submission" date="2014-03" db="EMBL/GenBank/DDBJ databases">
        <title>Genomics of Bifidobacteria.</title>
        <authorList>
            <person name="Ventura M."/>
            <person name="Milani C."/>
            <person name="Lugli G.A."/>
        </authorList>
    </citation>
    <scope>NUCLEOTIDE SEQUENCE [LARGE SCALE GENOMIC DNA]</scope>
    <source>
        <strain evidence="1 2">LMG 21775</strain>
    </source>
</reference>
<proteinExistence type="predicted"/>
<sequence length="243" mass="24923">MSFLERPGMKRGLLAAGAVLGIFTLITAATLTDFANVNLGANGFAPAGDYNIQVSTSKETTLGSVAWVEGDTVAGVNISNDAATALAIQSMEPGDSVSFVIPVRNASEDWKSTLSVNFHEVQSTSEAAESDPAILAAKDAFIKALELSYCMTDTPATACTTDVEFSTAVSLTGENTSSTPVELIGSATPLTEYDGLNDALYAGGTGNASFVVAKVKLSTAANLANFVGGDADIQVQFTGESVA</sequence>